<reference evidence="1 2" key="1">
    <citation type="journal article" date="2013" name="PLoS Genet.">
        <title>The genome and development-dependent transcriptomes of Pyronema confluens: a window into fungal evolution.</title>
        <authorList>
            <person name="Traeger S."/>
            <person name="Altegoer F."/>
            <person name="Freitag M."/>
            <person name="Gabaldon T."/>
            <person name="Kempken F."/>
            <person name="Kumar A."/>
            <person name="Marcet-Houben M."/>
            <person name="Poggeler S."/>
            <person name="Stajich J.E."/>
            <person name="Nowrousian M."/>
        </authorList>
    </citation>
    <scope>NUCLEOTIDE SEQUENCE [LARGE SCALE GENOMIC DNA]</scope>
    <source>
        <strain evidence="2">CBS 100304</strain>
        <tissue evidence="1">Vegetative mycelium</tissue>
    </source>
</reference>
<dbReference type="AlphaFoldDB" id="U4LS23"/>
<proteinExistence type="predicted"/>
<dbReference type="Proteomes" id="UP000018144">
    <property type="component" value="Unassembled WGS sequence"/>
</dbReference>
<name>U4LS23_PYROM</name>
<gene>
    <name evidence="1" type="ORF">PCON_04264</name>
</gene>
<evidence type="ECO:0000313" key="1">
    <source>
        <dbReference type="EMBL" id="CCX34755.1"/>
    </source>
</evidence>
<dbReference type="EMBL" id="HF936618">
    <property type="protein sequence ID" value="CCX34755.1"/>
    <property type="molecule type" value="Genomic_DNA"/>
</dbReference>
<accession>U4LS23</accession>
<keyword evidence="2" id="KW-1185">Reference proteome</keyword>
<evidence type="ECO:0000313" key="2">
    <source>
        <dbReference type="Proteomes" id="UP000018144"/>
    </source>
</evidence>
<protein>
    <submittedName>
        <fullName evidence="1">Uncharacterized protein</fullName>
    </submittedName>
</protein>
<sequence length="86" mass="8997">MNECGGGGGGDGSSRFWNLDFSSSRLVRLGSPRIEGLGRHVHHDVSSILGRHVRHDVSSILGFLPRTVGMGAGTGFAVCLAFGCDV</sequence>
<organism evidence="1 2">
    <name type="scientific">Pyronema omphalodes (strain CBS 100304)</name>
    <name type="common">Pyronema confluens</name>
    <dbReference type="NCBI Taxonomy" id="1076935"/>
    <lineage>
        <taxon>Eukaryota</taxon>
        <taxon>Fungi</taxon>
        <taxon>Dikarya</taxon>
        <taxon>Ascomycota</taxon>
        <taxon>Pezizomycotina</taxon>
        <taxon>Pezizomycetes</taxon>
        <taxon>Pezizales</taxon>
        <taxon>Pyronemataceae</taxon>
        <taxon>Pyronema</taxon>
    </lineage>
</organism>